<protein>
    <recommendedName>
        <fullName evidence="7">Endoribonuclease YbeY</fullName>
        <ecNumber evidence="7">3.1.-.-</ecNumber>
    </recommendedName>
</protein>
<dbReference type="KEGG" id="pnd:Pla175_03780"/>
<dbReference type="Pfam" id="PF02130">
    <property type="entry name" value="YbeY"/>
    <property type="match status" value="1"/>
</dbReference>
<organism evidence="9 10">
    <name type="scientific">Pirellulimonas nuda</name>
    <dbReference type="NCBI Taxonomy" id="2528009"/>
    <lineage>
        <taxon>Bacteria</taxon>
        <taxon>Pseudomonadati</taxon>
        <taxon>Planctomycetota</taxon>
        <taxon>Planctomycetia</taxon>
        <taxon>Pirellulales</taxon>
        <taxon>Lacipirellulaceae</taxon>
        <taxon>Pirellulimonas</taxon>
    </lineage>
</organism>
<dbReference type="EC" id="3.1.-.-" evidence="7"/>
<gene>
    <name evidence="7 9" type="primary">ybeY</name>
    <name evidence="9" type="ORF">Pla175_03780</name>
</gene>
<dbReference type="InterPro" id="IPR023091">
    <property type="entry name" value="MetalPrtase_cat_dom_sf_prd"/>
</dbReference>
<evidence type="ECO:0000256" key="6">
    <source>
        <dbReference type="ARBA" id="ARBA00022833"/>
    </source>
</evidence>
<feature type="binding site" evidence="7">
    <location>
        <position position="117"/>
    </location>
    <ligand>
        <name>Zn(2+)</name>
        <dbReference type="ChEBI" id="CHEBI:29105"/>
        <note>catalytic</note>
    </ligand>
</feature>
<keyword evidence="7" id="KW-0963">Cytoplasm</keyword>
<dbReference type="GO" id="GO:0004222">
    <property type="term" value="F:metalloendopeptidase activity"/>
    <property type="evidence" value="ECO:0007669"/>
    <property type="project" value="InterPro"/>
</dbReference>
<comment type="function">
    <text evidence="7">Single strand-specific metallo-endoribonuclease involved in late-stage 70S ribosome quality control and in maturation of the 3' terminus of the 16S rRNA.</text>
</comment>
<evidence type="ECO:0000256" key="4">
    <source>
        <dbReference type="ARBA" id="ARBA00022759"/>
    </source>
</evidence>
<feature type="binding site" evidence="7">
    <location>
        <position position="111"/>
    </location>
    <ligand>
        <name>Zn(2+)</name>
        <dbReference type="ChEBI" id="CHEBI:29105"/>
        <note>catalytic</note>
    </ligand>
</feature>
<keyword evidence="7" id="KW-0698">rRNA processing</keyword>
<dbReference type="OrthoDB" id="9807740at2"/>
<dbReference type="RefSeq" id="WP_145280789.1">
    <property type="nucleotide sequence ID" value="NZ_CP036291.1"/>
</dbReference>
<evidence type="ECO:0000256" key="1">
    <source>
        <dbReference type="ARBA" id="ARBA00010875"/>
    </source>
</evidence>
<keyword evidence="4 7" id="KW-0255">Endonuclease</keyword>
<reference evidence="9 10" key="1">
    <citation type="submission" date="2019-02" db="EMBL/GenBank/DDBJ databases">
        <title>Deep-cultivation of Planctomycetes and their phenomic and genomic characterization uncovers novel biology.</title>
        <authorList>
            <person name="Wiegand S."/>
            <person name="Jogler M."/>
            <person name="Boedeker C."/>
            <person name="Pinto D."/>
            <person name="Vollmers J."/>
            <person name="Rivas-Marin E."/>
            <person name="Kohn T."/>
            <person name="Peeters S.H."/>
            <person name="Heuer A."/>
            <person name="Rast P."/>
            <person name="Oberbeckmann S."/>
            <person name="Bunk B."/>
            <person name="Jeske O."/>
            <person name="Meyerdierks A."/>
            <person name="Storesund J.E."/>
            <person name="Kallscheuer N."/>
            <person name="Luecker S."/>
            <person name="Lage O.M."/>
            <person name="Pohl T."/>
            <person name="Merkel B.J."/>
            <person name="Hornburger P."/>
            <person name="Mueller R.-W."/>
            <person name="Bruemmer F."/>
            <person name="Labrenz M."/>
            <person name="Spormann A.M."/>
            <person name="Op den Camp H."/>
            <person name="Overmann J."/>
            <person name="Amann R."/>
            <person name="Jetten M.S.M."/>
            <person name="Mascher T."/>
            <person name="Medema M.H."/>
            <person name="Devos D.P."/>
            <person name="Kaster A.-K."/>
            <person name="Ovreas L."/>
            <person name="Rohde M."/>
            <person name="Galperin M.Y."/>
            <person name="Jogler C."/>
        </authorList>
    </citation>
    <scope>NUCLEOTIDE SEQUENCE [LARGE SCALE GENOMIC DNA]</scope>
    <source>
        <strain evidence="9 10">Pla175</strain>
    </source>
</reference>
<keyword evidence="10" id="KW-1185">Reference proteome</keyword>
<comment type="similarity">
    <text evidence="1 7">Belongs to the endoribonuclease YbeY family.</text>
</comment>
<proteinExistence type="inferred from homology"/>
<dbReference type="Gene3D" id="3.40.390.30">
    <property type="entry name" value="Metalloproteases ('zincins'), catalytic domain"/>
    <property type="match status" value="1"/>
</dbReference>
<evidence type="ECO:0000256" key="2">
    <source>
        <dbReference type="ARBA" id="ARBA00022722"/>
    </source>
</evidence>
<keyword evidence="7" id="KW-0690">Ribosome biogenesis</keyword>
<name>A0A518D6C5_9BACT</name>
<keyword evidence="3 7" id="KW-0479">Metal-binding</keyword>
<dbReference type="Proteomes" id="UP000317429">
    <property type="component" value="Chromosome"/>
</dbReference>
<dbReference type="PANTHER" id="PTHR46986:SF1">
    <property type="entry name" value="ENDORIBONUCLEASE YBEY, CHLOROPLASTIC"/>
    <property type="match status" value="1"/>
</dbReference>
<dbReference type="HAMAP" id="MF_00009">
    <property type="entry name" value="Endoribonucl_YbeY"/>
    <property type="match status" value="1"/>
</dbReference>
<dbReference type="SUPFAM" id="SSF55486">
    <property type="entry name" value="Metalloproteases ('zincins'), catalytic domain"/>
    <property type="match status" value="1"/>
</dbReference>
<evidence type="ECO:0000313" key="9">
    <source>
        <dbReference type="EMBL" id="QDU87024.1"/>
    </source>
</evidence>
<keyword evidence="2 7" id="KW-0540">Nuclease</keyword>
<comment type="cofactor">
    <cofactor evidence="7">
        <name>Zn(2+)</name>
        <dbReference type="ChEBI" id="CHEBI:29105"/>
    </cofactor>
    <text evidence="7">Binds 1 zinc ion.</text>
</comment>
<evidence type="ECO:0000256" key="3">
    <source>
        <dbReference type="ARBA" id="ARBA00022723"/>
    </source>
</evidence>
<dbReference type="AlphaFoldDB" id="A0A518D6C5"/>
<accession>A0A518D6C5</accession>
<dbReference type="EMBL" id="CP036291">
    <property type="protein sequence ID" value="QDU87024.1"/>
    <property type="molecule type" value="Genomic_DNA"/>
</dbReference>
<dbReference type="InterPro" id="IPR020549">
    <property type="entry name" value="YbeY_CS"/>
</dbReference>
<dbReference type="GO" id="GO:0004521">
    <property type="term" value="F:RNA endonuclease activity"/>
    <property type="evidence" value="ECO:0007669"/>
    <property type="project" value="UniProtKB-UniRule"/>
</dbReference>
<feature type="region of interest" description="Disordered" evidence="8">
    <location>
        <begin position="135"/>
        <end position="154"/>
    </location>
</feature>
<dbReference type="GO" id="GO:0005737">
    <property type="term" value="C:cytoplasm"/>
    <property type="evidence" value="ECO:0007669"/>
    <property type="project" value="UniProtKB-SubCell"/>
</dbReference>
<keyword evidence="6 7" id="KW-0862">Zinc</keyword>
<evidence type="ECO:0000256" key="7">
    <source>
        <dbReference type="HAMAP-Rule" id="MF_00009"/>
    </source>
</evidence>
<keyword evidence="5 7" id="KW-0378">Hydrolase</keyword>
<evidence type="ECO:0000256" key="8">
    <source>
        <dbReference type="SAM" id="MobiDB-lite"/>
    </source>
</evidence>
<comment type="subcellular location">
    <subcellularLocation>
        <location evidence="7">Cytoplasm</location>
    </subcellularLocation>
</comment>
<sequence length="154" mass="16763">MEVGLFWKHDSRADGPGAAAMMRIKQAALAANEVSGELLRQVDVAIVDDPTIHALNLKHLGHDYPTDVLSFDLGKVGQVVVSYDTALANAAEYGVDTEQELLLYVIHGVLHLAGFRDKTEAEAADMRRAEAEALQRCFPSAPGNEPQPERDPDE</sequence>
<dbReference type="GO" id="GO:0008270">
    <property type="term" value="F:zinc ion binding"/>
    <property type="evidence" value="ECO:0007669"/>
    <property type="project" value="UniProtKB-UniRule"/>
</dbReference>
<dbReference type="PANTHER" id="PTHR46986">
    <property type="entry name" value="ENDORIBONUCLEASE YBEY, CHLOROPLASTIC"/>
    <property type="match status" value="1"/>
</dbReference>
<dbReference type="GO" id="GO:0006364">
    <property type="term" value="P:rRNA processing"/>
    <property type="evidence" value="ECO:0007669"/>
    <property type="project" value="UniProtKB-UniRule"/>
</dbReference>
<dbReference type="PROSITE" id="PS01306">
    <property type="entry name" value="UPF0054"/>
    <property type="match status" value="1"/>
</dbReference>
<evidence type="ECO:0000256" key="5">
    <source>
        <dbReference type="ARBA" id="ARBA00022801"/>
    </source>
</evidence>
<dbReference type="InterPro" id="IPR002036">
    <property type="entry name" value="YbeY"/>
</dbReference>
<dbReference type="NCBIfam" id="TIGR00043">
    <property type="entry name" value="rRNA maturation RNase YbeY"/>
    <property type="match status" value="1"/>
</dbReference>
<evidence type="ECO:0000313" key="10">
    <source>
        <dbReference type="Proteomes" id="UP000317429"/>
    </source>
</evidence>
<feature type="binding site" evidence="7">
    <location>
        <position position="107"/>
    </location>
    <ligand>
        <name>Zn(2+)</name>
        <dbReference type="ChEBI" id="CHEBI:29105"/>
        <note>catalytic</note>
    </ligand>
</feature>